<protein>
    <submittedName>
        <fullName evidence="1">Concanavalin A-like lectin/glucanase</fullName>
    </submittedName>
</protein>
<name>A0ACB6Q8R0_9PLEO</name>
<dbReference type="EMBL" id="MU003551">
    <property type="protein sequence ID" value="KAF2463309.1"/>
    <property type="molecule type" value="Genomic_DNA"/>
</dbReference>
<dbReference type="Proteomes" id="UP000799755">
    <property type="component" value="Unassembled WGS sequence"/>
</dbReference>
<gene>
    <name evidence="1" type="ORF">BDR25DRAFT_307786</name>
</gene>
<proteinExistence type="predicted"/>
<accession>A0ACB6Q8R0</accession>
<reference evidence="1" key="1">
    <citation type="journal article" date="2020" name="Stud. Mycol.">
        <title>101 Dothideomycetes genomes: a test case for predicting lifestyles and emergence of pathogens.</title>
        <authorList>
            <person name="Haridas S."/>
            <person name="Albert R."/>
            <person name="Binder M."/>
            <person name="Bloem J."/>
            <person name="Labutti K."/>
            <person name="Salamov A."/>
            <person name="Andreopoulos B."/>
            <person name="Baker S."/>
            <person name="Barry K."/>
            <person name="Bills G."/>
            <person name="Bluhm B."/>
            <person name="Cannon C."/>
            <person name="Castanera R."/>
            <person name="Culley D."/>
            <person name="Daum C."/>
            <person name="Ezra D."/>
            <person name="Gonzalez J."/>
            <person name="Henrissat B."/>
            <person name="Kuo A."/>
            <person name="Liang C."/>
            <person name="Lipzen A."/>
            <person name="Lutzoni F."/>
            <person name="Magnuson J."/>
            <person name="Mondo S."/>
            <person name="Nolan M."/>
            <person name="Ohm R."/>
            <person name="Pangilinan J."/>
            <person name="Park H.-J."/>
            <person name="Ramirez L."/>
            <person name="Alfaro M."/>
            <person name="Sun H."/>
            <person name="Tritt A."/>
            <person name="Yoshinaga Y."/>
            <person name="Zwiers L.-H."/>
            <person name="Turgeon B."/>
            <person name="Goodwin S."/>
            <person name="Spatafora J."/>
            <person name="Crous P."/>
            <person name="Grigoriev I."/>
        </authorList>
    </citation>
    <scope>NUCLEOTIDE SEQUENCE</scope>
    <source>
        <strain evidence="1">ATCC 200398</strain>
    </source>
</reference>
<organism evidence="1 2">
    <name type="scientific">Lindgomyces ingoldianus</name>
    <dbReference type="NCBI Taxonomy" id="673940"/>
    <lineage>
        <taxon>Eukaryota</taxon>
        <taxon>Fungi</taxon>
        <taxon>Dikarya</taxon>
        <taxon>Ascomycota</taxon>
        <taxon>Pezizomycotina</taxon>
        <taxon>Dothideomycetes</taxon>
        <taxon>Pleosporomycetidae</taxon>
        <taxon>Pleosporales</taxon>
        <taxon>Lindgomycetaceae</taxon>
        <taxon>Lindgomyces</taxon>
    </lineage>
</organism>
<comment type="caution">
    <text evidence="1">The sequence shown here is derived from an EMBL/GenBank/DDBJ whole genome shotgun (WGS) entry which is preliminary data.</text>
</comment>
<evidence type="ECO:0000313" key="1">
    <source>
        <dbReference type="EMBL" id="KAF2463309.1"/>
    </source>
</evidence>
<sequence>MITLPPLGSLLLPLSLLLQPTLSDYTTTNNTTPKDNSQNCSCYVISSGADSNTPEYFQYYRFFDFRNLADHAGQFTQSPPFVNDTQDAGAEPVWDTKILNSPAWNVDWGIQNWSKPATSDFPVAMTNSPANVYILQDNSTQNPLTYLTLRTSRLESFQSAAEIENEQKNVLHCSMRMYARVLGSAGAVAGFFTFFDDTNETDIEILTDDPTDMVRYTNQPAVDKQGNEVQAASKNPDKLAPWDQWQTHRIDWFEKNSYWFLNGKQVAANTYSVPRKPSGVVINMWSDGGEWSGNMSVGDSAEFQIQWIELVFNTSGPVGGPGGGNKKREAVALDLEGGTEIKAVDDGMGKGMYEWKRKAKGCEVVCKVDGVKEIGTPEVVSVNKSAAAGMSVSWGLLVVVGVVSILVGM</sequence>
<keyword evidence="2" id="KW-1185">Reference proteome</keyword>
<evidence type="ECO:0000313" key="2">
    <source>
        <dbReference type="Proteomes" id="UP000799755"/>
    </source>
</evidence>